<organism evidence="2 3">
    <name type="scientific">Ichthyophthirius multifiliis</name>
    <name type="common">White spot disease agent</name>
    <name type="synonym">Ich</name>
    <dbReference type="NCBI Taxonomy" id="5932"/>
    <lineage>
        <taxon>Eukaryota</taxon>
        <taxon>Sar</taxon>
        <taxon>Alveolata</taxon>
        <taxon>Ciliophora</taxon>
        <taxon>Intramacronucleata</taxon>
        <taxon>Oligohymenophorea</taxon>
        <taxon>Hymenostomatida</taxon>
        <taxon>Ophryoglenina</taxon>
        <taxon>Ichthyophthirius</taxon>
    </lineage>
</organism>
<accession>G0R121</accession>
<gene>
    <name evidence="2" type="ORF">IMG5_168240</name>
</gene>
<evidence type="ECO:0000313" key="2">
    <source>
        <dbReference type="EMBL" id="EGR28788.1"/>
    </source>
</evidence>
<keyword evidence="3" id="KW-1185">Reference proteome</keyword>
<dbReference type="EMBL" id="GL984209">
    <property type="protein sequence ID" value="EGR28788.1"/>
    <property type="molecule type" value="Genomic_DNA"/>
</dbReference>
<dbReference type="RefSeq" id="XP_004030024.1">
    <property type="nucleotide sequence ID" value="XM_004029976.1"/>
</dbReference>
<dbReference type="Proteomes" id="UP000008983">
    <property type="component" value="Unassembled WGS sequence"/>
</dbReference>
<name>G0R121_ICHMU</name>
<evidence type="ECO:0000313" key="3">
    <source>
        <dbReference type="Proteomes" id="UP000008983"/>
    </source>
</evidence>
<evidence type="ECO:0000256" key="1">
    <source>
        <dbReference type="SAM" id="Coils"/>
    </source>
</evidence>
<dbReference type="GeneID" id="14904877"/>
<dbReference type="OrthoDB" id="287841at2759"/>
<protein>
    <submittedName>
        <fullName evidence="2">Uncharacterized protein</fullName>
    </submittedName>
</protein>
<feature type="coiled-coil region" evidence="1">
    <location>
        <begin position="130"/>
        <end position="157"/>
    </location>
</feature>
<keyword evidence="1" id="KW-0175">Coiled coil</keyword>
<dbReference type="STRING" id="857967.G0R121"/>
<sequence>MVKLYKEKLFQIKKEQNIGLQWELNQHLKSKNFYLILIQLFLHYQNMDIKHNMKKSLYNLEILWVQRFIDLKDLTEVKFQMYEIFFFFLKKKKKKFIDQEEEMKLMRQLQMQNEIIKQIAKPDTIQSLQSKEIKEELNQMQKELASYNDQINEINAGRRRVLIEKINRLFTQMIRAEKKQNYVQQIKDESQIYKENVDEKVQLRRVLEKNRLMQKIQQQELSVDEKIDQFTPISRNEFKDFLVDKGYSEAKAEKVLREFYQKEDQAFKINATEEVNKFNEIANIENLNAIHKFKYKKNQKMIFPLPNSVMPRPILGTYDGKDYYDIPQIFEPTQQGNKVIQQPILYLQQSLFTTWTN</sequence>
<dbReference type="InParanoid" id="G0R121"/>
<proteinExistence type="predicted"/>
<reference evidence="2 3" key="1">
    <citation type="submission" date="2011-07" db="EMBL/GenBank/DDBJ databases">
        <authorList>
            <person name="Coyne R."/>
            <person name="Brami D."/>
            <person name="Johnson J."/>
            <person name="Hostetler J."/>
            <person name="Hannick L."/>
            <person name="Clark T."/>
            <person name="Cassidy-Hanley D."/>
            <person name="Inman J."/>
        </authorList>
    </citation>
    <scope>NUCLEOTIDE SEQUENCE [LARGE SCALE GENOMIC DNA]</scope>
    <source>
        <strain evidence="2 3">G5</strain>
    </source>
</reference>
<dbReference type="AlphaFoldDB" id="G0R121"/>